<dbReference type="HOGENOM" id="CLU_1213449_0_0_7"/>
<protein>
    <submittedName>
        <fullName evidence="2">Uncharacterized protein</fullName>
    </submittedName>
</protein>
<dbReference type="EMBL" id="CP001804">
    <property type="protein sequence ID" value="ACY15597.1"/>
    <property type="molecule type" value="Genomic_DNA"/>
</dbReference>
<evidence type="ECO:0000256" key="1">
    <source>
        <dbReference type="SAM" id="Phobius"/>
    </source>
</evidence>
<dbReference type="AlphaFoldDB" id="D0LS98"/>
<feature type="transmembrane region" description="Helical" evidence="1">
    <location>
        <begin position="188"/>
        <end position="210"/>
    </location>
</feature>
<proteinExistence type="predicted"/>
<dbReference type="Proteomes" id="UP000001880">
    <property type="component" value="Chromosome"/>
</dbReference>
<name>D0LS98_HALO1</name>
<keyword evidence="1" id="KW-0472">Membrane</keyword>
<gene>
    <name evidence="2" type="ordered locus">Hoch_3092</name>
</gene>
<evidence type="ECO:0000313" key="2">
    <source>
        <dbReference type="EMBL" id="ACY15597.1"/>
    </source>
</evidence>
<sequence>MSVGANSGDSQSRSALRGTALLLLLCGAGACVHRLPPALTPQPVVPAITAAPPAQGDGRLVIDVVQGPAPVHEVQMQAEPIEDASGYVRYGFHAAPEMLCPASPCVVDAPPGNILLGFPVIGDPGAIEVELVHISEQPTIYRRALSEYDGETGAVRVLGILGTSVGGAALTTGIPLLTIGLANENRGLGIAGAASMAAGTALLTLGIWAIRADSPSFRPGSSLHFDWP</sequence>
<keyword evidence="1" id="KW-1133">Transmembrane helix</keyword>
<organism evidence="2 3">
    <name type="scientific">Haliangium ochraceum (strain DSM 14365 / JCM 11303 / SMP-2)</name>
    <dbReference type="NCBI Taxonomy" id="502025"/>
    <lineage>
        <taxon>Bacteria</taxon>
        <taxon>Pseudomonadati</taxon>
        <taxon>Myxococcota</taxon>
        <taxon>Polyangia</taxon>
        <taxon>Haliangiales</taxon>
        <taxon>Kofleriaceae</taxon>
        <taxon>Haliangium</taxon>
    </lineage>
</organism>
<reference evidence="2 3" key="1">
    <citation type="journal article" date="2010" name="Stand. Genomic Sci.">
        <title>Complete genome sequence of Haliangium ochraceum type strain (SMP-2).</title>
        <authorList>
            <consortium name="US DOE Joint Genome Institute (JGI-PGF)"/>
            <person name="Ivanova N."/>
            <person name="Daum C."/>
            <person name="Lang E."/>
            <person name="Abt B."/>
            <person name="Kopitz M."/>
            <person name="Saunders E."/>
            <person name="Lapidus A."/>
            <person name="Lucas S."/>
            <person name="Glavina Del Rio T."/>
            <person name="Nolan M."/>
            <person name="Tice H."/>
            <person name="Copeland A."/>
            <person name="Cheng J.F."/>
            <person name="Chen F."/>
            <person name="Bruce D."/>
            <person name="Goodwin L."/>
            <person name="Pitluck S."/>
            <person name="Mavromatis K."/>
            <person name="Pati A."/>
            <person name="Mikhailova N."/>
            <person name="Chen A."/>
            <person name="Palaniappan K."/>
            <person name="Land M."/>
            <person name="Hauser L."/>
            <person name="Chang Y.J."/>
            <person name="Jeffries C.D."/>
            <person name="Detter J.C."/>
            <person name="Brettin T."/>
            <person name="Rohde M."/>
            <person name="Goker M."/>
            <person name="Bristow J."/>
            <person name="Markowitz V."/>
            <person name="Eisen J.A."/>
            <person name="Hugenholtz P."/>
            <person name="Kyrpides N.C."/>
            <person name="Klenk H.P."/>
        </authorList>
    </citation>
    <scope>NUCLEOTIDE SEQUENCE [LARGE SCALE GENOMIC DNA]</scope>
    <source>
        <strain evidence="3">DSM 14365 / CIP 107738 / JCM 11303 / AJ 13395 / SMP-2</strain>
    </source>
</reference>
<keyword evidence="1" id="KW-0812">Transmembrane</keyword>
<accession>D0LS98</accession>
<dbReference type="KEGG" id="hoh:Hoch_3092"/>
<evidence type="ECO:0000313" key="3">
    <source>
        <dbReference type="Proteomes" id="UP000001880"/>
    </source>
</evidence>
<dbReference type="RefSeq" id="WP_012828197.1">
    <property type="nucleotide sequence ID" value="NC_013440.1"/>
</dbReference>
<dbReference type="STRING" id="502025.Hoch_3092"/>
<keyword evidence="3" id="KW-1185">Reference proteome</keyword>